<dbReference type="Pfam" id="PF00651">
    <property type="entry name" value="BTB"/>
    <property type="match status" value="1"/>
</dbReference>
<feature type="domain" description="BTB" evidence="1">
    <location>
        <begin position="13"/>
        <end position="90"/>
    </location>
</feature>
<dbReference type="Gene3D" id="3.30.710.10">
    <property type="entry name" value="Potassium Channel Kv1.1, Chain A"/>
    <property type="match status" value="1"/>
</dbReference>
<dbReference type="AlphaFoldDB" id="A0A1C7MIF9"/>
<evidence type="ECO:0000259" key="1">
    <source>
        <dbReference type="PROSITE" id="PS50097"/>
    </source>
</evidence>
<evidence type="ECO:0000313" key="3">
    <source>
        <dbReference type="Proteomes" id="UP000092993"/>
    </source>
</evidence>
<dbReference type="InterPro" id="IPR000210">
    <property type="entry name" value="BTB/POZ_dom"/>
</dbReference>
<sequence>MAPASSPFDRADADIILRSSDGVDFRAHKTLLVLSSSLFDGMFNVPQPATLANEDTHPESGLPLLRFTEDHQTLDRLLRLCYPVATPILEDLGDVSAVLDAAKKYHVDGAIARIGEKLPAFVRKEPLRVYAIACCVDLKAEAEFAAKAAPINIPLDLESFNQLGFNRITSGQLFRLIDFLRRRRATKELSSPYPRPRRPTADVSGDSHVLSVMSTGLLPESVDKDSTQDARAIDVPEDSQTLSTLLQLCYPMRSLRLESLDAIQAVLEAARRYRIVRAVEVAEKEWAKFLPGDHLRAYFIAMKHGWVDEAKEAAKYAVGYTVDTYIPEMDGVPAEAYRRLFDYRRRCQDTLTNVVPHDYHHYNYSLFNGLREYAPFWSDAFSGMMNKALNGGPNSPSILAPVGARYGYSSQVETIVAESKKLEDSLREALSKVSPTSTSSL</sequence>
<name>A0A1C7MIF9_GRIFR</name>
<dbReference type="EMBL" id="LUGG01000005">
    <property type="protein sequence ID" value="OBZ74804.1"/>
    <property type="molecule type" value="Genomic_DNA"/>
</dbReference>
<dbReference type="SMART" id="SM00225">
    <property type="entry name" value="BTB"/>
    <property type="match status" value="2"/>
</dbReference>
<proteinExistence type="predicted"/>
<gene>
    <name evidence="2" type="ORF">A0H81_05201</name>
</gene>
<reference evidence="2 3" key="1">
    <citation type="submission" date="2016-03" db="EMBL/GenBank/DDBJ databases">
        <title>Whole genome sequencing of Grifola frondosa 9006-11.</title>
        <authorList>
            <person name="Min B."/>
            <person name="Park H."/>
            <person name="Kim J.-G."/>
            <person name="Cho H."/>
            <person name="Oh Y.-L."/>
            <person name="Kong W.-S."/>
            <person name="Choi I.-G."/>
        </authorList>
    </citation>
    <scope>NUCLEOTIDE SEQUENCE [LARGE SCALE GENOMIC DNA]</scope>
    <source>
        <strain evidence="2 3">9006-11</strain>
    </source>
</reference>
<evidence type="ECO:0000313" key="2">
    <source>
        <dbReference type="EMBL" id="OBZ74804.1"/>
    </source>
</evidence>
<keyword evidence="3" id="KW-1185">Reference proteome</keyword>
<organism evidence="2 3">
    <name type="scientific">Grifola frondosa</name>
    <name type="common">Maitake</name>
    <name type="synonym">Polyporus frondosus</name>
    <dbReference type="NCBI Taxonomy" id="5627"/>
    <lineage>
        <taxon>Eukaryota</taxon>
        <taxon>Fungi</taxon>
        <taxon>Dikarya</taxon>
        <taxon>Basidiomycota</taxon>
        <taxon>Agaricomycotina</taxon>
        <taxon>Agaricomycetes</taxon>
        <taxon>Polyporales</taxon>
        <taxon>Grifolaceae</taxon>
        <taxon>Grifola</taxon>
    </lineage>
</organism>
<dbReference type="PROSITE" id="PS50097">
    <property type="entry name" value="BTB"/>
    <property type="match status" value="1"/>
</dbReference>
<dbReference type="OMA" id="YFMASAN"/>
<dbReference type="STRING" id="5627.A0A1C7MIF9"/>
<dbReference type="SUPFAM" id="SSF54695">
    <property type="entry name" value="POZ domain"/>
    <property type="match status" value="1"/>
</dbReference>
<dbReference type="InterPro" id="IPR011333">
    <property type="entry name" value="SKP1/BTB/POZ_sf"/>
</dbReference>
<dbReference type="OrthoDB" id="3164835at2759"/>
<comment type="caution">
    <text evidence="2">The sequence shown here is derived from an EMBL/GenBank/DDBJ whole genome shotgun (WGS) entry which is preliminary data.</text>
</comment>
<dbReference type="Proteomes" id="UP000092993">
    <property type="component" value="Unassembled WGS sequence"/>
</dbReference>
<accession>A0A1C7MIF9</accession>
<protein>
    <recommendedName>
        <fullName evidence="1">BTB domain-containing protein</fullName>
    </recommendedName>
</protein>